<evidence type="ECO:0000313" key="1">
    <source>
        <dbReference type="EMBL" id="KAI2646848.1"/>
    </source>
</evidence>
<protein>
    <submittedName>
        <fullName evidence="1">Intercellular adhesion molecule 1</fullName>
    </submittedName>
</protein>
<dbReference type="PANTHER" id="PTHR33050:SF7">
    <property type="entry name" value="RIBONUCLEASE H"/>
    <property type="match status" value="1"/>
</dbReference>
<gene>
    <name evidence="1" type="ORF">H4Q32_025055</name>
</gene>
<accession>A0ABQ8L810</accession>
<keyword evidence="2" id="KW-1185">Reference proteome</keyword>
<dbReference type="Proteomes" id="UP000830375">
    <property type="component" value="Unassembled WGS sequence"/>
</dbReference>
<organism evidence="1 2">
    <name type="scientific">Labeo rohita</name>
    <name type="common">Indian major carp</name>
    <name type="synonym">Cyprinus rohita</name>
    <dbReference type="NCBI Taxonomy" id="84645"/>
    <lineage>
        <taxon>Eukaryota</taxon>
        <taxon>Metazoa</taxon>
        <taxon>Chordata</taxon>
        <taxon>Craniata</taxon>
        <taxon>Vertebrata</taxon>
        <taxon>Euteleostomi</taxon>
        <taxon>Actinopterygii</taxon>
        <taxon>Neopterygii</taxon>
        <taxon>Teleostei</taxon>
        <taxon>Ostariophysi</taxon>
        <taxon>Cypriniformes</taxon>
        <taxon>Cyprinidae</taxon>
        <taxon>Labeoninae</taxon>
        <taxon>Labeonini</taxon>
        <taxon>Labeo</taxon>
    </lineage>
</organism>
<sequence length="190" mass="21859">MAFVDGFCPRSWADPLLRRFLPMLRDKHVLIRTDNVPKVAYINRQGGLRFRRMLQFARHLLLWSQLRLRLLRAVHIPGELNRAANALSRQLTRPGEWRLHPQVVQLIWSRSDEAQVHLFASSESSHCRLFYALTEALLGRDTLAHSWPRGLIKYAFPPVSLLAQTSLKEGTDVTSSCHNSGLRWGARFLA</sequence>
<comment type="caution">
    <text evidence="1">The sequence shown here is derived from an EMBL/GenBank/DDBJ whole genome shotgun (WGS) entry which is preliminary data.</text>
</comment>
<dbReference type="PANTHER" id="PTHR33050">
    <property type="entry name" value="REVERSE TRANSCRIPTASE DOMAIN-CONTAINING PROTEIN"/>
    <property type="match status" value="1"/>
</dbReference>
<name>A0ABQ8L810_LABRO</name>
<reference evidence="1 2" key="1">
    <citation type="submission" date="2022-01" db="EMBL/GenBank/DDBJ databases">
        <title>A high-quality chromosome-level genome assembly of rohu carp, Labeo rohita.</title>
        <authorList>
            <person name="Arick M.A. II"/>
            <person name="Hsu C.-Y."/>
            <person name="Magbanua Z."/>
            <person name="Pechanova O."/>
            <person name="Grover C."/>
            <person name="Miller E."/>
            <person name="Thrash A."/>
            <person name="Ezzel L."/>
            <person name="Alam S."/>
            <person name="Benzie J."/>
            <person name="Hamilton M."/>
            <person name="Karsi A."/>
            <person name="Lawrence M.L."/>
            <person name="Peterson D.G."/>
        </authorList>
    </citation>
    <scope>NUCLEOTIDE SEQUENCE [LARGE SCALE GENOMIC DNA]</scope>
    <source>
        <strain evidence="2">BAU-BD-2019</strain>
        <tissue evidence="1">Blood</tissue>
    </source>
</reference>
<dbReference type="CDD" id="cd09275">
    <property type="entry name" value="RNase_HI_RT_DIRS1"/>
    <property type="match status" value="1"/>
</dbReference>
<dbReference type="EMBL" id="JACTAM010000796">
    <property type="protein sequence ID" value="KAI2646848.1"/>
    <property type="molecule type" value="Genomic_DNA"/>
</dbReference>
<proteinExistence type="predicted"/>
<evidence type="ECO:0000313" key="2">
    <source>
        <dbReference type="Proteomes" id="UP000830375"/>
    </source>
</evidence>
<dbReference type="InterPro" id="IPR052055">
    <property type="entry name" value="Hepadnavirus_pol/RT"/>
</dbReference>